<evidence type="ECO:0000256" key="9">
    <source>
        <dbReference type="ARBA" id="ARBA00023134"/>
    </source>
</evidence>
<accession>W0RPD8</accession>
<keyword evidence="5 10" id="KW-0547">Nucleotide-binding</keyword>
<dbReference type="GO" id="GO:0005737">
    <property type="term" value="C:cytoplasm"/>
    <property type="evidence" value="ECO:0007669"/>
    <property type="project" value="UniProtKB-SubCell"/>
</dbReference>
<dbReference type="PROSITE" id="PS50936">
    <property type="entry name" value="ENGC_GTPASE"/>
    <property type="match status" value="1"/>
</dbReference>
<evidence type="ECO:0000256" key="8">
    <source>
        <dbReference type="ARBA" id="ARBA00022884"/>
    </source>
</evidence>
<evidence type="ECO:0000256" key="6">
    <source>
        <dbReference type="ARBA" id="ARBA00022801"/>
    </source>
</evidence>
<dbReference type="EMBL" id="CP007129">
    <property type="protein sequence ID" value="AHG92357.1"/>
    <property type="molecule type" value="Genomic_DNA"/>
</dbReference>
<feature type="binding site" evidence="10">
    <location>
        <begin position="151"/>
        <end position="154"/>
    </location>
    <ligand>
        <name>GTP</name>
        <dbReference type="ChEBI" id="CHEBI:37565"/>
    </ligand>
</feature>
<evidence type="ECO:0000259" key="12">
    <source>
        <dbReference type="PROSITE" id="PS51721"/>
    </source>
</evidence>
<dbReference type="GO" id="GO:0046872">
    <property type="term" value="F:metal ion binding"/>
    <property type="evidence" value="ECO:0007669"/>
    <property type="project" value="UniProtKB-KW"/>
</dbReference>
<evidence type="ECO:0000256" key="4">
    <source>
        <dbReference type="ARBA" id="ARBA00022730"/>
    </source>
</evidence>
<comment type="subcellular location">
    <subcellularLocation>
        <location evidence="10">Cytoplasm</location>
    </subcellularLocation>
</comment>
<reference evidence="13 14" key="1">
    <citation type="journal article" date="2014" name="Genome Announc.">
        <title>Genome Sequence and Methylome of Soil Bacterium Gemmatirosa kalamazoonensis KBS708T, a Member of the Rarely Cultivated Gemmatimonadetes Phylum.</title>
        <authorList>
            <person name="Debruyn J.M."/>
            <person name="Radosevich M."/>
            <person name="Wommack K.E."/>
            <person name="Polson S.W."/>
            <person name="Hauser L.J."/>
            <person name="Fawaz M.N."/>
            <person name="Korlach J."/>
            <person name="Tsai Y.C."/>
        </authorList>
    </citation>
    <scope>NUCLEOTIDE SEQUENCE [LARGE SCALE GENOMIC DNA]</scope>
    <source>
        <strain evidence="13 14">KBS708</strain>
        <plasmid evidence="14">Plasmid 1</plasmid>
    </source>
</reference>
<evidence type="ECO:0000256" key="7">
    <source>
        <dbReference type="ARBA" id="ARBA00022833"/>
    </source>
</evidence>
<evidence type="ECO:0000313" key="13">
    <source>
        <dbReference type="EMBL" id="AHG92357.1"/>
    </source>
</evidence>
<dbReference type="CDD" id="cd01854">
    <property type="entry name" value="YjeQ_EngC"/>
    <property type="match status" value="1"/>
</dbReference>
<dbReference type="InParanoid" id="W0RPD8"/>
<dbReference type="InterPro" id="IPR010914">
    <property type="entry name" value="RsgA_GTPase_dom"/>
</dbReference>
<evidence type="ECO:0000256" key="1">
    <source>
        <dbReference type="ARBA" id="ARBA00022490"/>
    </source>
</evidence>
<dbReference type="Pfam" id="PF03193">
    <property type="entry name" value="RsgA_GTPase"/>
    <property type="match status" value="1"/>
</dbReference>
<dbReference type="OrthoDB" id="9809485at2"/>
<dbReference type="Proteomes" id="UP000019151">
    <property type="component" value="Plasmid 1"/>
</dbReference>
<dbReference type="Gene3D" id="1.10.40.50">
    <property type="entry name" value="Probable gtpase engc, domain 3"/>
    <property type="match status" value="1"/>
</dbReference>
<dbReference type="InterPro" id="IPR012340">
    <property type="entry name" value="NA-bd_OB-fold"/>
</dbReference>
<proteinExistence type="inferred from homology"/>
<dbReference type="GO" id="GO:0019843">
    <property type="term" value="F:rRNA binding"/>
    <property type="evidence" value="ECO:0007669"/>
    <property type="project" value="UniProtKB-KW"/>
</dbReference>
<dbReference type="SUPFAM" id="SSF52540">
    <property type="entry name" value="P-loop containing nucleoside triphosphate hydrolases"/>
    <property type="match status" value="1"/>
</dbReference>
<dbReference type="SUPFAM" id="SSF50249">
    <property type="entry name" value="Nucleic acid-binding proteins"/>
    <property type="match status" value="1"/>
</dbReference>
<evidence type="ECO:0000256" key="3">
    <source>
        <dbReference type="ARBA" id="ARBA00022723"/>
    </source>
</evidence>
<feature type="binding site" evidence="10">
    <location>
        <position position="287"/>
    </location>
    <ligand>
        <name>Zn(2+)</name>
        <dbReference type="ChEBI" id="CHEBI:29105"/>
    </ligand>
</feature>
<comment type="function">
    <text evidence="10">One of several proteins that assist in the late maturation steps of the functional core of the 30S ribosomal subunit. Helps release RbfA from mature subunits. May play a role in the assembly of ribosomal proteins into the subunit. Circularly permuted GTPase that catalyzes slow GTP hydrolysis, GTPase activity is stimulated by the 30S ribosomal subunit.</text>
</comment>
<dbReference type="InterPro" id="IPR004881">
    <property type="entry name" value="Ribosome_biogen_GTPase_RsgA"/>
</dbReference>
<dbReference type="EC" id="3.6.1.-" evidence="10"/>
<dbReference type="PATRIC" id="fig|861299.3.peg.4874"/>
<gene>
    <name evidence="10" type="primary">rsgA</name>
    <name evidence="13" type="ORF">J421_4822</name>
</gene>
<dbReference type="HOGENOM" id="CLU_033617_0_1_0"/>
<keyword evidence="9 10" id="KW-0342">GTP-binding</keyword>
<keyword evidence="13" id="KW-0614">Plasmid</keyword>
<evidence type="ECO:0000259" key="11">
    <source>
        <dbReference type="PROSITE" id="PS50936"/>
    </source>
</evidence>
<organism evidence="13 14">
    <name type="scientific">Gemmatirosa kalamazoonensis</name>
    <dbReference type="NCBI Taxonomy" id="861299"/>
    <lineage>
        <taxon>Bacteria</taxon>
        <taxon>Pseudomonadati</taxon>
        <taxon>Gemmatimonadota</taxon>
        <taxon>Gemmatimonadia</taxon>
        <taxon>Gemmatimonadales</taxon>
        <taxon>Gemmatimonadaceae</taxon>
        <taxon>Gemmatirosa</taxon>
    </lineage>
</organism>
<feature type="domain" description="EngC GTPase" evidence="11">
    <location>
        <begin position="112"/>
        <end position="257"/>
    </location>
</feature>
<comment type="similarity">
    <text evidence="10">Belongs to the TRAFAC class YlqF/YawG GTPase family. RsgA subfamily.</text>
</comment>
<dbReference type="NCBIfam" id="TIGR00157">
    <property type="entry name" value="ribosome small subunit-dependent GTPase A"/>
    <property type="match status" value="1"/>
</dbReference>
<dbReference type="GO" id="GO:0042274">
    <property type="term" value="P:ribosomal small subunit biogenesis"/>
    <property type="evidence" value="ECO:0007669"/>
    <property type="project" value="UniProtKB-UniRule"/>
</dbReference>
<protein>
    <recommendedName>
        <fullName evidence="10">Small ribosomal subunit biogenesis GTPase RsgA</fullName>
        <ecNumber evidence="10">3.6.1.-</ecNumber>
    </recommendedName>
</protein>
<feature type="binding site" evidence="10">
    <location>
        <position position="289"/>
    </location>
    <ligand>
        <name>Zn(2+)</name>
        <dbReference type="ChEBI" id="CHEBI:29105"/>
    </ligand>
</feature>
<keyword evidence="1 10" id="KW-0963">Cytoplasm</keyword>
<keyword evidence="14" id="KW-1185">Reference proteome</keyword>
<dbReference type="HAMAP" id="MF_01820">
    <property type="entry name" value="GTPase_RsgA"/>
    <property type="match status" value="1"/>
</dbReference>
<comment type="cofactor">
    <cofactor evidence="10">
        <name>Zn(2+)</name>
        <dbReference type="ChEBI" id="CHEBI:29105"/>
    </cofactor>
    <text evidence="10">Binds 1 zinc ion per subunit.</text>
</comment>
<dbReference type="PANTHER" id="PTHR32120">
    <property type="entry name" value="SMALL RIBOSOMAL SUBUNIT BIOGENESIS GTPASE RSGA"/>
    <property type="match status" value="1"/>
</dbReference>
<dbReference type="PANTHER" id="PTHR32120:SF10">
    <property type="entry name" value="SMALL RIBOSOMAL SUBUNIT BIOGENESIS GTPASE RSGA"/>
    <property type="match status" value="1"/>
</dbReference>
<evidence type="ECO:0000313" key="14">
    <source>
        <dbReference type="Proteomes" id="UP000019151"/>
    </source>
</evidence>
<keyword evidence="6 10" id="KW-0378">Hydrolase</keyword>
<keyword evidence="3 10" id="KW-0479">Metal-binding</keyword>
<keyword evidence="8 10" id="KW-0694">RNA-binding</keyword>
<dbReference type="GO" id="GO:0005525">
    <property type="term" value="F:GTP binding"/>
    <property type="evidence" value="ECO:0007669"/>
    <property type="project" value="UniProtKB-UniRule"/>
</dbReference>
<evidence type="ECO:0000256" key="2">
    <source>
        <dbReference type="ARBA" id="ARBA00022517"/>
    </source>
</evidence>
<dbReference type="AlphaFoldDB" id="W0RPD8"/>
<dbReference type="InterPro" id="IPR030378">
    <property type="entry name" value="G_CP_dom"/>
</dbReference>
<geneLocation type="plasmid" evidence="13 14">
    <name>1</name>
</geneLocation>
<dbReference type="Gene3D" id="3.40.50.300">
    <property type="entry name" value="P-loop containing nucleotide triphosphate hydrolases"/>
    <property type="match status" value="1"/>
</dbReference>
<keyword evidence="4 10" id="KW-0699">rRNA-binding</keyword>
<feature type="domain" description="CP-type G" evidence="12">
    <location>
        <begin position="102"/>
        <end position="259"/>
    </location>
</feature>
<evidence type="ECO:0000256" key="10">
    <source>
        <dbReference type="HAMAP-Rule" id="MF_01820"/>
    </source>
</evidence>
<dbReference type="GO" id="GO:0003924">
    <property type="term" value="F:GTPase activity"/>
    <property type="evidence" value="ECO:0007669"/>
    <property type="project" value="UniProtKB-UniRule"/>
</dbReference>
<evidence type="ECO:0000256" key="5">
    <source>
        <dbReference type="ARBA" id="ARBA00022741"/>
    </source>
</evidence>
<feature type="binding site" evidence="10">
    <location>
        <position position="295"/>
    </location>
    <ligand>
        <name>Zn(2+)</name>
        <dbReference type="ChEBI" id="CHEBI:29105"/>
    </ligand>
</feature>
<dbReference type="InterPro" id="IPR027417">
    <property type="entry name" value="P-loop_NTPase"/>
</dbReference>
<feature type="binding site" evidence="10">
    <location>
        <position position="282"/>
    </location>
    <ligand>
        <name>Zn(2+)</name>
        <dbReference type="ChEBI" id="CHEBI:29105"/>
    </ligand>
</feature>
<dbReference type="KEGG" id="gba:J421_4822"/>
<dbReference type="RefSeq" id="WP_025413701.1">
    <property type="nucleotide sequence ID" value="NZ_CP007129.1"/>
</dbReference>
<name>W0RPD8_9BACT</name>
<dbReference type="PROSITE" id="PS51721">
    <property type="entry name" value="G_CP"/>
    <property type="match status" value="1"/>
</dbReference>
<feature type="binding site" evidence="10">
    <location>
        <begin position="202"/>
        <end position="210"/>
    </location>
    <ligand>
        <name>GTP</name>
        <dbReference type="ChEBI" id="CHEBI:37565"/>
    </ligand>
</feature>
<sequence length="356" mass="38011">MPNDNPLASLGWDDEWRTHFAPFVNSLVPARVVAEHRSRYLVAGDGGERSAVVAGRLRHDDDTTDARPAVGDWVAVDAGPDGVAVIRAVLPRRTAFVRRAAGRAARPQVVAANVDVAAIVAPLSEPPNARWVERFVAVAWESGAVPLVVLTKADLCNDPEDAVAALRPSVPGVDVVAVSASAGTLDPLRAHLVPGRTLVLLGKSGAGKSTLVNALLGHERMATRDVRDDGKGRHTTTHRELVPLDGGALLVDTPGMRELALWGGDGGVEATYADVEALADECRFRDCAHDGEPGCAVADAVAAGTLGTDRLASWRKLRRELAHLARRDDPRAAAEVRARTKVIMRNVTRLYRERGR</sequence>
<keyword evidence="2 10" id="KW-0690">Ribosome biogenesis</keyword>
<comment type="subunit">
    <text evidence="10">Monomer. Associates with 30S ribosomal subunit, binds 16S rRNA.</text>
</comment>
<keyword evidence="7 10" id="KW-0862">Zinc</keyword>